<protein>
    <submittedName>
        <fullName evidence="1">Uncharacterized protein</fullName>
    </submittedName>
</protein>
<keyword evidence="2" id="KW-1185">Reference proteome</keyword>
<dbReference type="InParanoid" id="T1I5K6"/>
<dbReference type="EnsemblMetazoa" id="RPRC011575-RA">
    <property type="protein sequence ID" value="RPRC011575-PA"/>
    <property type="gene ID" value="RPRC011575"/>
</dbReference>
<dbReference type="RefSeq" id="XP_073995940.1">
    <property type="nucleotide sequence ID" value="XM_074139839.1"/>
</dbReference>
<sequence>MYLKMFKEDMNMRNISEQDEIEKELSKWKRRWTLEEMRERTMDSMDPCPEHFQKLHTKLEEIIDIVDPEYKDYINGREKKKDNPKKATEKEALLQTIKFGPSSHETSQMSVEKLFKGQNAFGRRSSIVNSRALVSRDSSFLPNMETLEEDFLTIKESGKISSLNELLNKMLAAKSDTTDENKLRLFEKLWHANFTTQIPNVQLPPSLAKTVAEAEDMLKDGDEIVAQFAIDSAKRKADILELQEKLKSKGINLNFSHI</sequence>
<accession>T1I5K6</accession>
<evidence type="ECO:0000313" key="1">
    <source>
        <dbReference type="EnsemblMetazoa" id="RPRC011575-PA"/>
    </source>
</evidence>
<dbReference type="Proteomes" id="UP000015103">
    <property type="component" value="Unassembled WGS sequence"/>
</dbReference>
<dbReference type="EMBL" id="ACPB03002349">
    <property type="status" value="NOT_ANNOTATED_CDS"/>
    <property type="molecule type" value="Genomic_DNA"/>
</dbReference>
<proteinExistence type="predicted"/>
<dbReference type="GeneID" id="141460142"/>
<dbReference type="VEuPathDB" id="VectorBase:RPRC011575"/>
<dbReference type="EMBL" id="ACPB03002350">
    <property type="status" value="NOT_ANNOTATED_CDS"/>
    <property type="molecule type" value="Genomic_DNA"/>
</dbReference>
<organism evidence="1 2">
    <name type="scientific">Rhodnius prolixus</name>
    <name type="common">Triatomid bug</name>
    <dbReference type="NCBI Taxonomy" id="13249"/>
    <lineage>
        <taxon>Eukaryota</taxon>
        <taxon>Metazoa</taxon>
        <taxon>Ecdysozoa</taxon>
        <taxon>Arthropoda</taxon>
        <taxon>Hexapoda</taxon>
        <taxon>Insecta</taxon>
        <taxon>Pterygota</taxon>
        <taxon>Neoptera</taxon>
        <taxon>Paraneoptera</taxon>
        <taxon>Hemiptera</taxon>
        <taxon>Heteroptera</taxon>
        <taxon>Panheteroptera</taxon>
        <taxon>Cimicomorpha</taxon>
        <taxon>Reduviidae</taxon>
        <taxon>Triatominae</taxon>
        <taxon>Rhodnius</taxon>
    </lineage>
</organism>
<dbReference type="AlphaFoldDB" id="T1I5K6"/>
<reference evidence="1" key="1">
    <citation type="submission" date="2015-05" db="UniProtKB">
        <authorList>
            <consortium name="EnsemblMetazoa"/>
        </authorList>
    </citation>
    <scope>IDENTIFICATION</scope>
</reference>
<dbReference type="HOGENOM" id="CLU_1078941_0_0_1"/>
<name>T1I5K6_RHOPR</name>
<evidence type="ECO:0000313" key="2">
    <source>
        <dbReference type="Proteomes" id="UP000015103"/>
    </source>
</evidence>